<gene>
    <name evidence="1" type="ORF">KIH16_01030</name>
</gene>
<dbReference type="EMBL" id="CP074691">
    <property type="protein sequence ID" value="QVL36440.1"/>
    <property type="molecule type" value="Genomic_DNA"/>
</dbReference>
<accession>A0ACD1DWG9</accession>
<organism evidence="1 2">
    <name type="scientific">Aminirod propionatiphilus</name>
    <dbReference type="NCBI Taxonomy" id="3415223"/>
    <lineage>
        <taxon>Bacteria</taxon>
        <taxon>Thermotogati</taxon>
        <taxon>Synergistota</taxon>
        <taxon>Synergistia</taxon>
        <taxon>Synergistales</taxon>
        <taxon>Aminiphilaceae</taxon>
        <taxon>Aminirod</taxon>
    </lineage>
</organism>
<keyword evidence="2" id="KW-1185">Reference proteome</keyword>
<evidence type="ECO:0000313" key="2">
    <source>
        <dbReference type="Proteomes" id="UP000682204"/>
    </source>
</evidence>
<evidence type="ECO:0000313" key="1">
    <source>
        <dbReference type="EMBL" id="QVL36440.1"/>
    </source>
</evidence>
<reference evidence="1" key="1">
    <citation type="submission" date="2021-05" db="EMBL/GenBank/DDBJ databases">
        <title>An isolated secondary fermenter in methanogenic hydrocarbon-degrading communities.</title>
        <authorList>
            <person name="Liu Y.-F."/>
            <person name="Liu Z.-l."/>
        </authorList>
    </citation>
    <scope>NUCLEOTIDE SEQUENCE</scope>
    <source>
        <strain evidence="1">L-13</strain>
    </source>
</reference>
<sequence length="785" mass="84575">MTFTLSPPPALRLLPGMTGELAWTEDRGRGDLTVPADAVVADDGGVPTVFVFDPATSTVSRRPIDVGPCGGPDRLVVRGGLAELEGLRPLGMELEPIYGQNEIVVASIGQFVVNLLQSLAIVIGLLLLFMGWRSGLLIGFSLLLTLLATFIGMFLMGVTLQKVSLGALILALGMLVDNAIVVVDGMLVRMARGEGPEEAACSVAAATQWPLLGATAVAILAFASIGLAPGNVGEFCRSLFQVMALSLFLSWVVALTAVPLLGVLFLAGPSASADGDPHDGSFLRLYRRCVQACLRRPRLLAGIVVVSLLGALAAFRNVPQSFFPPTTQPYFSLNIWKPQGTAIEETDRTVASVEAFLRDLPGVRNVASFVGEGALRYVLNYNYESPNSSYGQILVEVDEPIEKVIADAEAHLRRTLPDVEFSLVRVMTGPSRAYSLEIRLRGPDASLLKSLARRCEVLLRRHDDARDIGTDWRQPLFVLRPLLAEDRGRRCGVGRREVASALQWNFGGTSVGLYREGDKLIPIVARPVEAERLSAEEIGNVQVWSDSQGGYLPLRQVVSSVETVWEDPLIRRRDGERTITVQANSVRGLAEPLRREIAPDVGALELPPGYSLEWGGEYLSSKEAREPLGRIFPLCLAGMMLLLIGLFDSIRRALIVFLTAPLSVIGVVVAFLLTGQAFGFMAILGFLGLSGMLIKNAIVLIDQIEIERAEGKSIGEALADASVSRLRPVVMAAGTTILGMIPLVKDPLYSGMALTVMGGLLVGTFLTLVVVPVLYRLFFGDETRG</sequence>
<name>A0ACD1DWG9_9BACT</name>
<dbReference type="Proteomes" id="UP000682204">
    <property type="component" value="Chromosome"/>
</dbReference>
<protein>
    <submittedName>
        <fullName evidence="1">Efflux RND transporter permease subunit</fullName>
    </submittedName>
</protein>
<proteinExistence type="predicted"/>